<dbReference type="AlphaFoldDB" id="A0A5S9F425"/>
<keyword evidence="2" id="KW-1185">Reference proteome</keyword>
<organism evidence="1 2">
    <name type="scientific">Uabimicrobium amorphum</name>
    <dbReference type="NCBI Taxonomy" id="2596890"/>
    <lineage>
        <taxon>Bacteria</taxon>
        <taxon>Pseudomonadati</taxon>
        <taxon>Planctomycetota</taxon>
        <taxon>Candidatus Uabimicrobiia</taxon>
        <taxon>Candidatus Uabimicrobiales</taxon>
        <taxon>Candidatus Uabimicrobiaceae</taxon>
        <taxon>Candidatus Uabimicrobium</taxon>
    </lineage>
</organism>
<evidence type="ECO:0008006" key="3">
    <source>
        <dbReference type="Google" id="ProtNLM"/>
    </source>
</evidence>
<evidence type="ECO:0000313" key="1">
    <source>
        <dbReference type="EMBL" id="BBM85357.1"/>
    </source>
</evidence>
<dbReference type="Proteomes" id="UP000326354">
    <property type="component" value="Chromosome"/>
</dbReference>
<accession>A0A5S9F425</accession>
<evidence type="ECO:0000313" key="2">
    <source>
        <dbReference type="Proteomes" id="UP000326354"/>
    </source>
</evidence>
<gene>
    <name evidence="1" type="ORF">UABAM_03723</name>
</gene>
<dbReference type="KEGG" id="uam:UABAM_03723"/>
<dbReference type="RefSeq" id="WP_151969465.1">
    <property type="nucleotide sequence ID" value="NZ_AP019860.1"/>
</dbReference>
<name>A0A5S9F425_UABAM</name>
<dbReference type="EMBL" id="AP019860">
    <property type="protein sequence ID" value="BBM85357.1"/>
    <property type="molecule type" value="Genomic_DNA"/>
</dbReference>
<protein>
    <recommendedName>
        <fullName evidence="3">HEAT repeat domain-containing protein</fullName>
    </recommendedName>
</protein>
<reference evidence="1 2" key="1">
    <citation type="submission" date="2019-08" db="EMBL/GenBank/DDBJ databases">
        <title>Complete genome sequence of Candidatus Uab amorphum.</title>
        <authorList>
            <person name="Shiratori T."/>
            <person name="Suzuki S."/>
            <person name="Kakizawa Y."/>
            <person name="Ishida K."/>
        </authorList>
    </citation>
    <scope>NUCLEOTIDE SEQUENCE [LARGE SCALE GENOMIC DNA]</scope>
    <source>
        <strain evidence="1 2">SRT547</strain>
    </source>
</reference>
<proteinExistence type="predicted"/>
<sequence>MNISRVIILYLLCVFCFSLPEKLITTTNNPHPLLAKKIQKWILALQNNNKQAYNNLCRIGKISQRYLYQALEKDINHVAKKNIILITEKLQLANEDVLLKCIQNSSLHIRVREQAIVSLAKSGGQNSLKLLAVIAFERDSLLYRSAAMTITKLPKNTKYTIQLLQHWDRNIVQTAHKSLVETTKQKYTANYQLWKKWWENNE</sequence>